<keyword evidence="2" id="KW-1185">Reference proteome</keyword>
<accession>A0A5M9JAD4</accession>
<sequence length="176" mass="20041">MVVDRSIVHLMAVYHCTESSNSRYGVAENKCMSGVWSLQIKIRSRSIRHGRMDTAYANIYSKTYTRLTREGRTCRGTIDDYICDRIVLEWTGLEWDKMDGLKELGRGCALREMKVKGGEKREMWRYGMQFSDGLKVSTRFKSIKDRKGKILKKIEGIMGSGVGGEGGEEVKIGIQK</sequence>
<dbReference type="EMBL" id="VICG01000014">
    <property type="protein sequence ID" value="KAA8565303.1"/>
    <property type="molecule type" value="Genomic_DNA"/>
</dbReference>
<dbReference type="AlphaFoldDB" id="A0A5M9JAD4"/>
<reference evidence="1 2" key="1">
    <citation type="submission" date="2019-06" db="EMBL/GenBank/DDBJ databases">
        <title>Genome Sequence of the Brown Rot Fungal Pathogen Monilinia fructicola.</title>
        <authorList>
            <person name="De Miccolis Angelini R.M."/>
            <person name="Landi L."/>
            <person name="Abate D."/>
            <person name="Pollastro S."/>
            <person name="Romanazzi G."/>
            <person name="Faretra F."/>
        </authorList>
    </citation>
    <scope>NUCLEOTIDE SEQUENCE [LARGE SCALE GENOMIC DNA]</scope>
    <source>
        <strain evidence="1 2">Mfrc123</strain>
    </source>
</reference>
<evidence type="ECO:0000313" key="2">
    <source>
        <dbReference type="Proteomes" id="UP000322873"/>
    </source>
</evidence>
<protein>
    <submittedName>
        <fullName evidence="1">Uncharacterized protein</fullName>
    </submittedName>
</protein>
<evidence type="ECO:0000313" key="1">
    <source>
        <dbReference type="EMBL" id="KAA8565303.1"/>
    </source>
</evidence>
<organism evidence="1 2">
    <name type="scientific">Monilinia fructicola</name>
    <name type="common">Brown rot fungus</name>
    <name type="synonym">Ciboria fructicola</name>
    <dbReference type="NCBI Taxonomy" id="38448"/>
    <lineage>
        <taxon>Eukaryota</taxon>
        <taxon>Fungi</taxon>
        <taxon>Dikarya</taxon>
        <taxon>Ascomycota</taxon>
        <taxon>Pezizomycotina</taxon>
        <taxon>Leotiomycetes</taxon>
        <taxon>Helotiales</taxon>
        <taxon>Sclerotiniaceae</taxon>
        <taxon>Monilinia</taxon>
    </lineage>
</organism>
<gene>
    <name evidence="1" type="ORF">EYC84_011025</name>
</gene>
<dbReference type="Proteomes" id="UP000322873">
    <property type="component" value="Unassembled WGS sequence"/>
</dbReference>
<proteinExistence type="predicted"/>
<comment type="caution">
    <text evidence="1">The sequence shown here is derived from an EMBL/GenBank/DDBJ whole genome shotgun (WGS) entry which is preliminary data.</text>
</comment>
<name>A0A5M9JAD4_MONFR</name>